<reference evidence="1" key="2">
    <citation type="journal article" date="2021" name="PeerJ">
        <title>Extensive microbial diversity within the chicken gut microbiome revealed by metagenomics and culture.</title>
        <authorList>
            <person name="Gilroy R."/>
            <person name="Ravi A."/>
            <person name="Getino M."/>
            <person name="Pursley I."/>
            <person name="Horton D.L."/>
            <person name="Alikhan N.F."/>
            <person name="Baker D."/>
            <person name="Gharbi K."/>
            <person name="Hall N."/>
            <person name="Watson M."/>
            <person name="Adriaenssens E.M."/>
            <person name="Foster-Nyarko E."/>
            <person name="Jarju S."/>
            <person name="Secka A."/>
            <person name="Antonio M."/>
            <person name="Oren A."/>
            <person name="Chaudhuri R.R."/>
            <person name="La Ragione R."/>
            <person name="Hildebrand F."/>
            <person name="Pallen M.J."/>
        </authorList>
    </citation>
    <scope>NUCLEOTIDE SEQUENCE</scope>
    <source>
        <strain evidence="1">ChiBcolR7-354</strain>
    </source>
</reference>
<evidence type="ECO:0000313" key="2">
    <source>
        <dbReference type="Proteomes" id="UP000824262"/>
    </source>
</evidence>
<organism evidence="1 2">
    <name type="scientific">Candidatus Scatomorpha intestinavium</name>
    <dbReference type="NCBI Taxonomy" id="2840922"/>
    <lineage>
        <taxon>Bacteria</taxon>
        <taxon>Bacillati</taxon>
        <taxon>Bacillota</taxon>
        <taxon>Clostridia</taxon>
        <taxon>Eubacteriales</taxon>
        <taxon>Candidatus Scatomorpha</taxon>
    </lineage>
</organism>
<dbReference type="AlphaFoldDB" id="A0A9D0ZD37"/>
<evidence type="ECO:0000313" key="1">
    <source>
        <dbReference type="EMBL" id="HIQ78056.1"/>
    </source>
</evidence>
<accession>A0A9D0ZD37</accession>
<comment type="caution">
    <text evidence="1">The sequence shown here is derived from an EMBL/GenBank/DDBJ whole genome shotgun (WGS) entry which is preliminary data.</text>
</comment>
<protein>
    <submittedName>
        <fullName evidence="1">Uncharacterized protein</fullName>
    </submittedName>
</protein>
<proteinExistence type="predicted"/>
<dbReference type="Proteomes" id="UP000824262">
    <property type="component" value="Unassembled WGS sequence"/>
</dbReference>
<reference evidence="1" key="1">
    <citation type="submission" date="2020-10" db="EMBL/GenBank/DDBJ databases">
        <authorList>
            <person name="Gilroy R."/>
        </authorList>
    </citation>
    <scope>NUCLEOTIDE SEQUENCE</scope>
    <source>
        <strain evidence="1">ChiBcolR7-354</strain>
    </source>
</reference>
<name>A0A9D0ZD37_9FIRM</name>
<dbReference type="EMBL" id="DVGA01000028">
    <property type="protein sequence ID" value="HIQ78056.1"/>
    <property type="molecule type" value="Genomic_DNA"/>
</dbReference>
<sequence length="246" mass="27102">MTEIGRLYGGLYAAVGDMGGLSHFTAMAGTLYRSQETRLMVIGRATNGWKRLDTSSAAAFSREAEAAFGSPGFSWVSGAGGDLRSARDPLYRLSRSPFWRVSRRLLAALGEDASGRWVERIAWSNLYKIAPLGGGNPSNALCRAQIGPCRAILAEEIRRFEPTHIFMPVGWSWFESDGRYDFSRLFGGVRRSGGRYAEGSAYFALPDGRAVQAVIACRPERRPEEEYVREIAELFRTSAQRGKGAT</sequence>
<gene>
    <name evidence="1" type="ORF">IAB77_02225</name>
</gene>